<dbReference type="InterPro" id="IPR001128">
    <property type="entry name" value="Cyt_P450"/>
</dbReference>
<dbReference type="InterPro" id="IPR036396">
    <property type="entry name" value="Cyt_P450_sf"/>
</dbReference>
<reference evidence="1" key="1">
    <citation type="journal article" date="2020" name="Stud. Mycol.">
        <title>101 Dothideomycetes genomes: a test case for predicting lifestyles and emergence of pathogens.</title>
        <authorList>
            <person name="Haridas S."/>
            <person name="Albert R."/>
            <person name="Binder M."/>
            <person name="Bloem J."/>
            <person name="Labutti K."/>
            <person name="Salamov A."/>
            <person name="Andreopoulos B."/>
            <person name="Baker S."/>
            <person name="Barry K."/>
            <person name="Bills G."/>
            <person name="Bluhm B."/>
            <person name="Cannon C."/>
            <person name="Castanera R."/>
            <person name="Culley D."/>
            <person name="Daum C."/>
            <person name="Ezra D."/>
            <person name="Gonzalez J."/>
            <person name="Henrissat B."/>
            <person name="Kuo A."/>
            <person name="Liang C."/>
            <person name="Lipzen A."/>
            <person name="Lutzoni F."/>
            <person name="Magnuson J."/>
            <person name="Mondo S."/>
            <person name="Nolan M."/>
            <person name="Ohm R."/>
            <person name="Pangilinan J."/>
            <person name="Park H.-J."/>
            <person name="Ramirez L."/>
            <person name="Alfaro M."/>
            <person name="Sun H."/>
            <person name="Tritt A."/>
            <person name="Yoshinaga Y."/>
            <person name="Zwiers L.-H."/>
            <person name="Turgeon B."/>
            <person name="Goodwin S."/>
            <person name="Spatafora J."/>
            <person name="Crous P."/>
            <person name="Grigoriev I."/>
        </authorList>
    </citation>
    <scope>NUCLEOTIDE SEQUENCE</scope>
    <source>
        <strain evidence="1">CBS 279.74</strain>
    </source>
</reference>
<gene>
    <name evidence="1" type="ORF">K504DRAFT_504381</name>
</gene>
<dbReference type="GO" id="GO:0004497">
    <property type="term" value="F:monooxygenase activity"/>
    <property type="evidence" value="ECO:0007669"/>
    <property type="project" value="InterPro"/>
</dbReference>
<dbReference type="Pfam" id="PF00067">
    <property type="entry name" value="p450"/>
    <property type="match status" value="1"/>
</dbReference>
<dbReference type="Gene3D" id="1.10.630.10">
    <property type="entry name" value="Cytochrome P450"/>
    <property type="match status" value="1"/>
</dbReference>
<keyword evidence="2" id="KW-1185">Reference proteome</keyword>
<name>A0A6G1K2W8_9PLEO</name>
<dbReference type="OrthoDB" id="3705915at2759"/>
<dbReference type="GO" id="GO:0020037">
    <property type="term" value="F:heme binding"/>
    <property type="evidence" value="ECO:0007669"/>
    <property type="project" value="InterPro"/>
</dbReference>
<dbReference type="GO" id="GO:0005506">
    <property type="term" value="F:iron ion binding"/>
    <property type="evidence" value="ECO:0007669"/>
    <property type="project" value="InterPro"/>
</dbReference>
<dbReference type="Proteomes" id="UP000799428">
    <property type="component" value="Unassembled WGS sequence"/>
</dbReference>
<dbReference type="GO" id="GO:0016705">
    <property type="term" value="F:oxidoreductase activity, acting on paired donors, with incorporation or reduction of molecular oxygen"/>
    <property type="evidence" value="ECO:0007669"/>
    <property type="project" value="InterPro"/>
</dbReference>
<dbReference type="AlphaFoldDB" id="A0A6G1K2W8"/>
<protein>
    <submittedName>
        <fullName evidence="1">Cytochrome P450</fullName>
    </submittedName>
</protein>
<evidence type="ECO:0000313" key="1">
    <source>
        <dbReference type="EMBL" id="KAF2707204.1"/>
    </source>
</evidence>
<accession>A0A6G1K2W8</accession>
<dbReference type="SUPFAM" id="SSF48264">
    <property type="entry name" value="Cytochrome P450"/>
    <property type="match status" value="1"/>
</dbReference>
<sequence length="128" mass="15224">MLYYKGAWVQGVWIPPNTSLGVHQWATYRSETNFHDANGYHPERWMRNPKFKNDRLDCVQIFSVGATSFPAEIFLWYVIRLVFASRLLNFDIELADEASEWPRQKSYWIWRTRPLMCRILPVKKIVAA</sequence>
<proteinExistence type="predicted"/>
<dbReference type="EMBL" id="MU005774">
    <property type="protein sequence ID" value="KAF2707204.1"/>
    <property type="molecule type" value="Genomic_DNA"/>
</dbReference>
<evidence type="ECO:0000313" key="2">
    <source>
        <dbReference type="Proteomes" id="UP000799428"/>
    </source>
</evidence>
<organism evidence="1 2">
    <name type="scientific">Pleomassaria siparia CBS 279.74</name>
    <dbReference type="NCBI Taxonomy" id="1314801"/>
    <lineage>
        <taxon>Eukaryota</taxon>
        <taxon>Fungi</taxon>
        <taxon>Dikarya</taxon>
        <taxon>Ascomycota</taxon>
        <taxon>Pezizomycotina</taxon>
        <taxon>Dothideomycetes</taxon>
        <taxon>Pleosporomycetidae</taxon>
        <taxon>Pleosporales</taxon>
        <taxon>Pleomassariaceae</taxon>
        <taxon>Pleomassaria</taxon>
    </lineage>
</organism>